<proteinExistence type="predicted"/>
<feature type="signal peptide" evidence="1">
    <location>
        <begin position="1"/>
        <end position="20"/>
    </location>
</feature>
<evidence type="ECO:0000313" key="2">
    <source>
        <dbReference type="EMBL" id="GGZ03245.1"/>
    </source>
</evidence>
<reference evidence="2" key="2">
    <citation type="submission" date="2020-09" db="EMBL/GenBank/DDBJ databases">
        <authorList>
            <person name="Sun Q."/>
            <person name="Ohkuma M."/>
        </authorList>
    </citation>
    <scope>NUCLEOTIDE SEQUENCE</scope>
    <source>
        <strain evidence="2">JCM 4815</strain>
    </source>
</reference>
<dbReference type="AlphaFoldDB" id="A0A918UG41"/>
<protein>
    <submittedName>
        <fullName evidence="2">Uncharacterized protein</fullName>
    </submittedName>
</protein>
<gene>
    <name evidence="2" type="ORF">GCM10010365_22510</name>
</gene>
<organism evidence="2 3">
    <name type="scientific">Streptomyces poonensis</name>
    <dbReference type="NCBI Taxonomy" id="68255"/>
    <lineage>
        <taxon>Bacteria</taxon>
        <taxon>Bacillati</taxon>
        <taxon>Actinomycetota</taxon>
        <taxon>Actinomycetes</taxon>
        <taxon>Kitasatosporales</taxon>
        <taxon>Streptomycetaceae</taxon>
        <taxon>Streptomyces</taxon>
    </lineage>
</organism>
<reference evidence="2" key="1">
    <citation type="journal article" date="2014" name="Int. J. Syst. Evol. Microbiol.">
        <title>Complete genome sequence of Corynebacterium casei LMG S-19264T (=DSM 44701T), isolated from a smear-ripened cheese.</title>
        <authorList>
            <consortium name="US DOE Joint Genome Institute (JGI-PGF)"/>
            <person name="Walter F."/>
            <person name="Albersmeier A."/>
            <person name="Kalinowski J."/>
            <person name="Ruckert C."/>
        </authorList>
    </citation>
    <scope>NUCLEOTIDE SEQUENCE</scope>
    <source>
        <strain evidence="2">JCM 4815</strain>
    </source>
</reference>
<accession>A0A918UG41</accession>
<comment type="caution">
    <text evidence="2">The sequence shown here is derived from an EMBL/GenBank/DDBJ whole genome shotgun (WGS) entry which is preliminary data.</text>
</comment>
<dbReference type="Pfam" id="PF18968">
    <property type="entry name" value="DUF5707"/>
    <property type="match status" value="1"/>
</dbReference>
<feature type="chain" id="PRO_5039578812" evidence="1">
    <location>
        <begin position="21"/>
        <end position="153"/>
    </location>
</feature>
<evidence type="ECO:0000313" key="3">
    <source>
        <dbReference type="Proteomes" id="UP000622166"/>
    </source>
</evidence>
<sequence length="153" mass="15909">MSKRVLVPSVIGVVALGAIAAGGFAMASTATSTATEPTVANGSATYIAPSQQGAGKLSYTADVSDDSGVRELRVIAWPVSSELDPTEAELRYVDKATCRSTSEETSRCTYTLKVTQQDAADLAEGAWQVSVLATAKDGGTKFVPRAATFEVTR</sequence>
<dbReference type="EMBL" id="BMVW01000003">
    <property type="protein sequence ID" value="GGZ03245.1"/>
    <property type="molecule type" value="Genomic_DNA"/>
</dbReference>
<name>A0A918UG41_9ACTN</name>
<dbReference type="Proteomes" id="UP000622166">
    <property type="component" value="Unassembled WGS sequence"/>
</dbReference>
<evidence type="ECO:0000256" key="1">
    <source>
        <dbReference type="SAM" id="SignalP"/>
    </source>
</evidence>
<keyword evidence="3" id="KW-1185">Reference proteome</keyword>
<dbReference type="InterPro" id="IPR043761">
    <property type="entry name" value="DUF5707"/>
</dbReference>
<dbReference type="RefSeq" id="WP_189857861.1">
    <property type="nucleotide sequence ID" value="NZ_BMVW01000003.1"/>
</dbReference>
<keyword evidence="1" id="KW-0732">Signal</keyword>